<dbReference type="PANTHER" id="PTHR22835:SF669">
    <property type="entry name" value="ALPHA-L-FUCOSIDASE"/>
    <property type="match status" value="1"/>
</dbReference>
<dbReference type="PANTHER" id="PTHR22835">
    <property type="entry name" value="ZINC FINGER FYVE DOMAIN CONTAINING PROTEIN"/>
    <property type="match status" value="1"/>
</dbReference>
<keyword evidence="3" id="KW-0732">Signal</keyword>
<proteinExistence type="inferred from homology"/>
<organism evidence="4 5">
    <name type="scientific">Coffea arabica</name>
    <name type="common">Arabian coffee</name>
    <dbReference type="NCBI Taxonomy" id="13443"/>
    <lineage>
        <taxon>Eukaryota</taxon>
        <taxon>Viridiplantae</taxon>
        <taxon>Streptophyta</taxon>
        <taxon>Embryophyta</taxon>
        <taxon>Tracheophyta</taxon>
        <taxon>Spermatophyta</taxon>
        <taxon>Magnoliopsida</taxon>
        <taxon>eudicotyledons</taxon>
        <taxon>Gunneridae</taxon>
        <taxon>Pentapetalae</taxon>
        <taxon>asterids</taxon>
        <taxon>lamiids</taxon>
        <taxon>Gentianales</taxon>
        <taxon>Rubiaceae</taxon>
        <taxon>Ixoroideae</taxon>
        <taxon>Gardenieae complex</taxon>
        <taxon>Bertiereae - Coffeeae clade</taxon>
        <taxon>Coffeeae</taxon>
        <taxon>Coffea</taxon>
    </lineage>
</organism>
<dbReference type="Gene3D" id="3.40.50.1110">
    <property type="entry name" value="SGNH hydrolase"/>
    <property type="match status" value="2"/>
</dbReference>
<dbReference type="GeneID" id="113701931"/>
<sequence>MEPLRAVFLVVIVFSCGLTAETTKKVVDLQSRDYSALYNFGDSNSDTGGMAAAFFPMIAPCGETYIHRLAGRGFDGRLIIDVIGMLQLMFAPLNSAEHLALPLLSPYLDSVGTSFRHGANFATGGATIRRQNESWFQTGVSPFPLDIQVEHYPQFKARTAYFYNQGRRNPELKTNIRWSHWLLSVATIKVQNPEPGYLDDHGCKTSQNHMAVKFNKKLKHSIIQLRAELSEATITYVDMYRAKYDLIRNAKEQGTLLSNQCNAKEEGFENPFKICCGLHGIDFDVWCSKKATINGSEVYAGSCAKPSAIISWDGVHYSQAANNWIASRIVNGSLSDPPMPITQACRKKI</sequence>
<dbReference type="PROSITE" id="PS51257">
    <property type="entry name" value="PROKAR_LIPOPROTEIN"/>
    <property type="match status" value="1"/>
</dbReference>
<evidence type="ECO:0000313" key="4">
    <source>
        <dbReference type="Proteomes" id="UP001652660"/>
    </source>
</evidence>
<evidence type="ECO:0000313" key="5">
    <source>
        <dbReference type="RefSeq" id="XP_071915308.1"/>
    </source>
</evidence>
<dbReference type="Proteomes" id="UP001652660">
    <property type="component" value="Chromosome 7e"/>
</dbReference>
<dbReference type="RefSeq" id="XP_071915308.1">
    <property type="nucleotide sequence ID" value="XM_072059207.1"/>
</dbReference>
<keyword evidence="4" id="KW-1185">Reference proteome</keyword>
<feature type="signal peptide" evidence="3">
    <location>
        <begin position="1"/>
        <end position="20"/>
    </location>
</feature>
<evidence type="ECO:0000256" key="3">
    <source>
        <dbReference type="SAM" id="SignalP"/>
    </source>
</evidence>
<name>A0ABM4V6Y5_COFAR</name>
<comment type="similarity">
    <text evidence="1">Belongs to the 'GDSL' lipolytic enzyme family.</text>
</comment>
<evidence type="ECO:0000256" key="2">
    <source>
        <dbReference type="ARBA" id="ARBA00023180"/>
    </source>
</evidence>
<dbReference type="InterPro" id="IPR001087">
    <property type="entry name" value="GDSL"/>
</dbReference>
<gene>
    <name evidence="5" type="primary">LOC113701931</name>
</gene>
<dbReference type="InterPro" id="IPR036514">
    <property type="entry name" value="SGNH_hydro_sf"/>
</dbReference>
<dbReference type="Pfam" id="PF00657">
    <property type="entry name" value="Lipase_GDSL"/>
    <property type="match status" value="2"/>
</dbReference>
<feature type="chain" id="PRO_5045942979" evidence="3">
    <location>
        <begin position="21"/>
        <end position="349"/>
    </location>
</feature>
<reference evidence="5" key="1">
    <citation type="submission" date="2025-08" db="UniProtKB">
        <authorList>
            <consortium name="RefSeq"/>
        </authorList>
    </citation>
    <scope>IDENTIFICATION</scope>
    <source>
        <tissue evidence="5">Leaves</tissue>
    </source>
</reference>
<accession>A0ABM4V6Y5</accession>
<evidence type="ECO:0000256" key="1">
    <source>
        <dbReference type="ARBA" id="ARBA00008668"/>
    </source>
</evidence>
<protein>
    <submittedName>
        <fullName evidence="5">GDSL esterase/lipase At5g14450-like</fullName>
    </submittedName>
</protein>
<keyword evidence="2" id="KW-0325">Glycoprotein</keyword>